<name>A0ABX8H538_9BACT</name>
<dbReference type="RefSeq" id="WP_144077187.1">
    <property type="nucleotide sequence ID" value="NZ_CP076130.1"/>
</dbReference>
<evidence type="ECO:0008006" key="4">
    <source>
        <dbReference type="Google" id="ProtNLM"/>
    </source>
</evidence>
<evidence type="ECO:0000313" key="2">
    <source>
        <dbReference type="EMBL" id="QWG10697.1"/>
    </source>
</evidence>
<dbReference type="EMBL" id="CP076130">
    <property type="protein sequence ID" value="QWG10697.1"/>
    <property type="molecule type" value="Genomic_DNA"/>
</dbReference>
<sequence>MKNLKIIIFFLINLCFFSYMFLLITEKNKIIKNYKDIKDKTGEFYSLILKDQIFNINQLEGLDSSYEVDKKSAYHYIIYPPPKMLNHDFFGYEILVDSSANTLIYIGYFKP</sequence>
<gene>
    <name evidence="2" type="ORF">KM029_25270</name>
</gene>
<keyword evidence="3" id="KW-1185">Reference proteome</keyword>
<reference evidence="2 3" key="1">
    <citation type="submission" date="2021-05" db="EMBL/GenBank/DDBJ databases">
        <title>Comparative genomic studies on the polysaccharide-degrading batcterial strains of the Flammeovirga genus.</title>
        <authorList>
            <person name="Zewei F."/>
            <person name="Zheng Z."/>
            <person name="Yu L."/>
            <person name="Ruyue G."/>
            <person name="Yanhong M."/>
            <person name="Yuanyuan C."/>
            <person name="Jingyan G."/>
            <person name="Wenjun H."/>
        </authorList>
    </citation>
    <scope>NUCLEOTIDE SEQUENCE [LARGE SCALE GENOMIC DNA]</scope>
    <source>
        <strain evidence="2 3">YS10</strain>
        <plasmid evidence="2 3">p1</plasmid>
    </source>
</reference>
<organism evidence="2 3">
    <name type="scientific">Flammeovirga kamogawensis</name>
    <dbReference type="NCBI Taxonomy" id="373891"/>
    <lineage>
        <taxon>Bacteria</taxon>
        <taxon>Pseudomonadati</taxon>
        <taxon>Bacteroidota</taxon>
        <taxon>Cytophagia</taxon>
        <taxon>Cytophagales</taxon>
        <taxon>Flammeovirgaceae</taxon>
        <taxon>Flammeovirga</taxon>
    </lineage>
</organism>
<dbReference type="Proteomes" id="UP000682802">
    <property type="component" value="Plasmid p1"/>
</dbReference>
<feature type="transmembrane region" description="Helical" evidence="1">
    <location>
        <begin position="6"/>
        <end position="25"/>
    </location>
</feature>
<keyword evidence="1" id="KW-1133">Transmembrane helix</keyword>
<geneLocation type="plasmid" evidence="2 3">
    <name>p1</name>
</geneLocation>
<accession>A0ABX8H538</accession>
<keyword evidence="1" id="KW-0812">Transmembrane</keyword>
<evidence type="ECO:0000313" key="3">
    <source>
        <dbReference type="Proteomes" id="UP000682802"/>
    </source>
</evidence>
<protein>
    <recommendedName>
        <fullName evidence="4">DUF3139 domain-containing protein</fullName>
    </recommendedName>
</protein>
<evidence type="ECO:0000256" key="1">
    <source>
        <dbReference type="SAM" id="Phobius"/>
    </source>
</evidence>
<keyword evidence="1" id="KW-0472">Membrane</keyword>
<keyword evidence="2" id="KW-0614">Plasmid</keyword>
<proteinExistence type="predicted"/>